<geneLocation type="plasmid" evidence="3">
    <name>ptb1 sequence</name>
</geneLocation>
<dbReference type="OrthoDB" id="9790659at2"/>
<dbReference type="AlphaFoldDB" id="A0A1J0A8P1"/>
<dbReference type="InterPro" id="IPR005240">
    <property type="entry name" value="DUF389"/>
</dbReference>
<dbReference type="KEGG" id="vte:BHY08_10565"/>
<feature type="transmembrane region" description="Helical" evidence="1">
    <location>
        <begin position="21"/>
        <end position="41"/>
    </location>
</feature>
<keyword evidence="1" id="KW-0472">Membrane</keyword>
<feature type="transmembrane region" description="Helical" evidence="1">
    <location>
        <begin position="117"/>
        <end position="135"/>
    </location>
</feature>
<feature type="transmembrane region" description="Helical" evidence="1">
    <location>
        <begin position="147"/>
        <end position="165"/>
    </location>
</feature>
<dbReference type="Pfam" id="PF04087">
    <property type="entry name" value="DUF389"/>
    <property type="match status" value="1"/>
</dbReference>
<keyword evidence="3" id="KW-1185">Reference proteome</keyword>
<protein>
    <submittedName>
        <fullName evidence="2">TIGR00341 family protein</fullName>
    </submittedName>
</protein>
<dbReference type="EMBL" id="CP017268">
    <property type="protein sequence ID" value="APB32291.1"/>
    <property type="molecule type" value="Genomic_DNA"/>
</dbReference>
<dbReference type="RefSeq" id="WP_071457895.1">
    <property type="nucleotide sequence ID" value="NZ_CABJEN010000018.1"/>
</dbReference>
<sequence>MNTYNKKDNPFLVKINSELHFNIEDIIILICSIFIASIGLNMNSTPIVIGAMLISPLMTSVIGIGISLAFQDTSILRKSITLLALQVIVSLVVSTLYFSFSPLTYASSEIIARTNPTIWDVVIAFTGGVAGVIGFKKKTANNIVPGVAIATALMPPLCTLGYAISIQSMTYIFGAFYLFVINIFFISLSTFITVYIFEAKHDKQIDSIKKKSTNAMFIILTIIIIIPSIYTASSMVKDSLNENNLNRFIESELKDSLILEKKISKEKKTIHLTLSDTSINDTKLQSLQNKLPEYHLGNMDLNIKQITETDSLSGKELEHLIRQLIDSETSVRPSVKEDPQTLEDFIIEKNKIIKTNFPLDIKKLYMNSEVASNEKQIKNVLTIELKSNLTKSLESDIESYVLDTYNNKIDNLSIVFKEDEN</sequence>
<dbReference type="PANTHER" id="PTHR20992">
    <property type="entry name" value="AT15442P-RELATED"/>
    <property type="match status" value="1"/>
</dbReference>
<evidence type="ECO:0000313" key="3">
    <source>
        <dbReference type="Proteomes" id="UP000191200"/>
    </source>
</evidence>
<feature type="transmembrane region" description="Helical" evidence="1">
    <location>
        <begin position="171"/>
        <end position="197"/>
    </location>
</feature>
<accession>A0A1J0A8P1</accession>
<gene>
    <name evidence="2" type="ORF">BHY08_10565</name>
</gene>
<keyword evidence="1" id="KW-1133">Transmembrane helix</keyword>
<feature type="transmembrane region" description="Helical" evidence="1">
    <location>
        <begin position="82"/>
        <end position="105"/>
    </location>
</feature>
<evidence type="ECO:0000256" key="1">
    <source>
        <dbReference type="SAM" id="Phobius"/>
    </source>
</evidence>
<feature type="transmembrane region" description="Helical" evidence="1">
    <location>
        <begin position="217"/>
        <end position="236"/>
    </location>
</feature>
<dbReference type="NCBIfam" id="TIGR00341">
    <property type="entry name" value="TIGR00341 family protein"/>
    <property type="match status" value="1"/>
</dbReference>
<name>A0A1J0A8P1_9ENTE</name>
<organism evidence="2 3">
    <name type="scientific">Vagococcus teuberi</name>
    <dbReference type="NCBI Taxonomy" id="519472"/>
    <lineage>
        <taxon>Bacteria</taxon>
        <taxon>Bacillati</taxon>
        <taxon>Bacillota</taxon>
        <taxon>Bacilli</taxon>
        <taxon>Lactobacillales</taxon>
        <taxon>Enterococcaceae</taxon>
        <taxon>Vagococcus</taxon>
    </lineage>
</organism>
<evidence type="ECO:0000313" key="2">
    <source>
        <dbReference type="EMBL" id="APB32291.1"/>
    </source>
</evidence>
<keyword evidence="1" id="KW-0812">Transmembrane</keyword>
<dbReference type="PANTHER" id="PTHR20992:SF9">
    <property type="entry name" value="AT15442P-RELATED"/>
    <property type="match status" value="1"/>
</dbReference>
<reference evidence="2 3" key="1">
    <citation type="submission" date="2016-09" db="EMBL/GenBank/DDBJ databases">
        <title>Vagococcus teuberi sp. nov., isolated from the Malian artisanal sour milk fene.</title>
        <authorList>
            <person name="Wullschleger S."/>
            <person name="Seifert C."/>
            <person name="Baumgartner S."/>
            <person name="Lacroix C."/>
            <person name="Bonfoh B."/>
            <person name="Stevens M.J."/>
            <person name="Meile L."/>
        </authorList>
    </citation>
    <scope>NUCLEOTIDE SEQUENCE [LARGE SCALE GENOMIC DNA]</scope>
    <source>
        <strain evidence="2 3">DSM 21459</strain>
        <plasmid evidence="3">ptb1 sequence</plasmid>
    </source>
</reference>
<feature type="transmembrane region" description="Helical" evidence="1">
    <location>
        <begin position="47"/>
        <end position="70"/>
    </location>
</feature>
<keyword evidence="2" id="KW-0614">Plasmid</keyword>
<proteinExistence type="predicted"/>
<dbReference type="Proteomes" id="UP000191200">
    <property type="component" value="Plasmid pTB1"/>
</dbReference>